<dbReference type="InterPro" id="IPR014043">
    <property type="entry name" value="Acyl_transferase_dom"/>
</dbReference>
<dbReference type="SUPFAM" id="SSF52151">
    <property type="entry name" value="FabD/lysophospholipase-like"/>
    <property type="match status" value="1"/>
</dbReference>
<dbReference type="Proteomes" id="UP001235840">
    <property type="component" value="Unassembled WGS sequence"/>
</dbReference>
<keyword evidence="7" id="KW-1185">Reference proteome</keyword>
<dbReference type="InterPro" id="IPR016036">
    <property type="entry name" value="Malonyl_transacylase_ACP-bd"/>
</dbReference>
<reference evidence="6 7" key="1">
    <citation type="submission" date="2023-07" db="EMBL/GenBank/DDBJ databases">
        <title>Genomic Encyclopedia of Type Strains, Phase IV (KMG-IV): sequencing the most valuable type-strain genomes for metagenomic binning, comparative biology and taxonomic classification.</title>
        <authorList>
            <person name="Goeker M."/>
        </authorList>
    </citation>
    <scope>NUCLEOTIDE SEQUENCE [LARGE SCALE GENOMIC DNA]</scope>
    <source>
        <strain evidence="6 7">DSM 12751</strain>
    </source>
</reference>
<accession>A0ABT9W276</accession>
<dbReference type="NCBIfam" id="TIGR00128">
    <property type="entry name" value="fabD"/>
    <property type="match status" value="1"/>
</dbReference>
<comment type="catalytic activity">
    <reaction evidence="3 4">
        <text>holo-[ACP] + malonyl-CoA = malonyl-[ACP] + CoA</text>
        <dbReference type="Rhea" id="RHEA:41792"/>
        <dbReference type="Rhea" id="RHEA-COMP:9623"/>
        <dbReference type="Rhea" id="RHEA-COMP:9685"/>
        <dbReference type="ChEBI" id="CHEBI:57287"/>
        <dbReference type="ChEBI" id="CHEBI:57384"/>
        <dbReference type="ChEBI" id="CHEBI:64479"/>
        <dbReference type="ChEBI" id="CHEBI:78449"/>
        <dbReference type="EC" id="2.3.1.39"/>
    </reaction>
</comment>
<evidence type="ECO:0000256" key="4">
    <source>
        <dbReference type="PIRNR" id="PIRNR000446"/>
    </source>
</evidence>
<name>A0ABT9W276_9BACI</name>
<evidence type="ECO:0000313" key="6">
    <source>
        <dbReference type="EMBL" id="MDQ0167343.1"/>
    </source>
</evidence>
<evidence type="ECO:0000256" key="2">
    <source>
        <dbReference type="ARBA" id="ARBA00023315"/>
    </source>
</evidence>
<dbReference type="InterPro" id="IPR050858">
    <property type="entry name" value="Mal-CoA-ACP_Trans/PKS_FabD"/>
</dbReference>
<dbReference type="EMBL" id="JAUSTY010000015">
    <property type="protein sequence ID" value="MDQ0167343.1"/>
    <property type="molecule type" value="Genomic_DNA"/>
</dbReference>
<keyword evidence="1 4" id="KW-0808">Transferase</keyword>
<evidence type="ECO:0000313" key="7">
    <source>
        <dbReference type="Proteomes" id="UP001235840"/>
    </source>
</evidence>
<dbReference type="InterPro" id="IPR003965">
    <property type="entry name" value="Fatty_acid_synthase"/>
</dbReference>
<dbReference type="SUPFAM" id="SSF55048">
    <property type="entry name" value="Probable ACP-binding domain of malonyl-CoA ACP transacylase"/>
    <property type="match status" value="1"/>
</dbReference>
<dbReference type="Gene3D" id="3.30.70.250">
    <property type="entry name" value="Malonyl-CoA ACP transacylase, ACP-binding"/>
    <property type="match status" value="1"/>
</dbReference>
<gene>
    <name evidence="6" type="ORF">J2S11_003268</name>
</gene>
<sequence length="335" mass="36200">MEYVDITNGIMNNHRGLESEEINVSKTAFIFPGQGSQHVGMGLELAEHYPEAKEIFEQADNALGYSLSKLCFEGPEEDLKLTYHTQPAILTTSIAFYEVFKKHTQKPTYVAGHSLGEYSALVAAEALAFEDAVQIVRKRGQFMDEAVPAGEGAMAAVIGGEREVIGQICEEITLTGNSVQMANMNCPGQIVISGTKEGVEQAGVKLKEAGGVRRVIPLVVSGPFHSDLMKPAASKLSHVLEGTTFQTAKVPVVTNVDARPVMLGEDIEHALVEQVFSPVLWEDSIQWMIEAGVSTFIEIGPGQVLSGLVKKINKEVTHYSVSDLASLEKAIQSQG</sequence>
<dbReference type="InterPro" id="IPR001227">
    <property type="entry name" value="Ac_transferase_dom_sf"/>
</dbReference>
<organism evidence="6 7">
    <name type="scientific">Caldalkalibacillus horti</name>
    <dbReference type="NCBI Taxonomy" id="77523"/>
    <lineage>
        <taxon>Bacteria</taxon>
        <taxon>Bacillati</taxon>
        <taxon>Bacillota</taxon>
        <taxon>Bacilli</taxon>
        <taxon>Bacillales</taxon>
        <taxon>Bacillaceae</taxon>
        <taxon>Caldalkalibacillus</taxon>
    </lineage>
</organism>
<dbReference type="PANTHER" id="PTHR42681:SF1">
    <property type="entry name" value="MALONYL-COA-ACYL CARRIER PROTEIN TRANSACYLASE, MITOCHONDRIAL"/>
    <property type="match status" value="1"/>
</dbReference>
<feature type="domain" description="Malonyl-CoA:ACP transacylase (MAT)" evidence="5">
    <location>
        <begin position="30"/>
        <end position="331"/>
    </location>
</feature>
<dbReference type="InterPro" id="IPR016035">
    <property type="entry name" value="Acyl_Trfase/lysoPLipase"/>
</dbReference>
<dbReference type="Pfam" id="PF00698">
    <property type="entry name" value="Acyl_transf_1"/>
    <property type="match status" value="1"/>
</dbReference>
<keyword evidence="2 4" id="KW-0012">Acyltransferase</keyword>
<proteinExistence type="inferred from homology"/>
<dbReference type="EC" id="2.3.1.39" evidence="4"/>
<evidence type="ECO:0000259" key="5">
    <source>
        <dbReference type="SMART" id="SM00827"/>
    </source>
</evidence>
<dbReference type="GO" id="GO:0004314">
    <property type="term" value="F:[acyl-carrier-protein] S-malonyltransferase activity"/>
    <property type="evidence" value="ECO:0007669"/>
    <property type="project" value="UniProtKB-EC"/>
</dbReference>
<dbReference type="InterPro" id="IPR024925">
    <property type="entry name" value="Malonyl_CoA-ACP_transAc"/>
</dbReference>
<dbReference type="PRINTS" id="PR01483">
    <property type="entry name" value="FASYNTHASE"/>
</dbReference>
<protein>
    <recommendedName>
        <fullName evidence="4">Malonyl CoA-acyl carrier protein transacylase</fullName>
        <ecNumber evidence="4">2.3.1.39</ecNumber>
    </recommendedName>
</protein>
<evidence type="ECO:0000256" key="3">
    <source>
        <dbReference type="ARBA" id="ARBA00048462"/>
    </source>
</evidence>
<comment type="similarity">
    <text evidence="4">Belongs to the fabD family.</text>
</comment>
<dbReference type="PANTHER" id="PTHR42681">
    <property type="entry name" value="MALONYL-COA-ACYL CARRIER PROTEIN TRANSACYLASE, MITOCHONDRIAL"/>
    <property type="match status" value="1"/>
</dbReference>
<comment type="caution">
    <text evidence="6">The sequence shown here is derived from an EMBL/GenBank/DDBJ whole genome shotgun (WGS) entry which is preliminary data.</text>
</comment>
<dbReference type="PIRSF" id="PIRSF000446">
    <property type="entry name" value="Mct"/>
    <property type="match status" value="1"/>
</dbReference>
<dbReference type="SMART" id="SM00827">
    <property type="entry name" value="PKS_AT"/>
    <property type="match status" value="1"/>
</dbReference>
<dbReference type="InterPro" id="IPR004410">
    <property type="entry name" value="Malonyl_CoA-ACP_transAc_FabD"/>
</dbReference>
<evidence type="ECO:0000256" key="1">
    <source>
        <dbReference type="ARBA" id="ARBA00022679"/>
    </source>
</evidence>
<dbReference type="Gene3D" id="3.40.366.10">
    <property type="entry name" value="Malonyl-Coenzyme A Acyl Carrier Protein, domain 2"/>
    <property type="match status" value="1"/>
</dbReference>